<proteinExistence type="predicted"/>
<dbReference type="EMBL" id="SLZV01000016">
    <property type="protein sequence ID" value="TCS66881.1"/>
    <property type="molecule type" value="Genomic_DNA"/>
</dbReference>
<reference evidence="2 5" key="1">
    <citation type="journal article" date="2018" name="Int. J. Syst. Evol. Microbiol.">
        <title>Draft Genome Sequence of Faecalimonas umbilicata JCM 30896T, an Acetate-Producing Bacterium Isolated from Human Feces.</title>
        <authorList>
            <person name="Sakamoto M."/>
            <person name="Ikeyama N."/>
            <person name="Yuki M."/>
            <person name="Ohkuma M."/>
        </authorList>
    </citation>
    <scope>NUCLEOTIDE SEQUENCE [LARGE SCALE GENOMIC DNA]</scope>
    <source>
        <strain evidence="2 5">EGH7</strain>
    </source>
</reference>
<name>A0A4R3JNL2_9FIRM</name>
<gene>
    <name evidence="3" type="ORF">EDD74_11658</name>
    <name evidence="2" type="ORF">FAEUMB_15350</name>
</gene>
<dbReference type="Pfam" id="PF13472">
    <property type="entry name" value="Lipase_GDSL_2"/>
    <property type="match status" value="1"/>
</dbReference>
<accession>A0A4R3JNL2</accession>
<keyword evidence="2" id="KW-0378">Hydrolase</keyword>
<protein>
    <submittedName>
        <fullName evidence="2">Hydrolase</fullName>
    </submittedName>
    <submittedName>
        <fullName evidence="3">Lysophospholipase L1-like esterase</fullName>
    </submittedName>
</protein>
<dbReference type="InterPro" id="IPR036514">
    <property type="entry name" value="SGNH_hydro_sf"/>
</dbReference>
<evidence type="ECO:0000313" key="4">
    <source>
        <dbReference type="Proteomes" id="UP000294613"/>
    </source>
</evidence>
<dbReference type="GO" id="GO:0016787">
    <property type="term" value="F:hydrolase activity"/>
    <property type="evidence" value="ECO:0007669"/>
    <property type="project" value="UniProtKB-KW"/>
</dbReference>
<dbReference type="PANTHER" id="PTHR30383">
    <property type="entry name" value="THIOESTERASE 1/PROTEASE 1/LYSOPHOSPHOLIPASE L1"/>
    <property type="match status" value="1"/>
</dbReference>
<dbReference type="SUPFAM" id="SSF52266">
    <property type="entry name" value="SGNH hydrolase"/>
    <property type="match status" value="1"/>
</dbReference>
<dbReference type="Proteomes" id="UP000702954">
    <property type="component" value="Unassembled WGS sequence"/>
</dbReference>
<dbReference type="InterPro" id="IPR013830">
    <property type="entry name" value="SGNH_hydro"/>
</dbReference>
<evidence type="ECO:0000313" key="5">
    <source>
        <dbReference type="Proteomes" id="UP000702954"/>
    </source>
</evidence>
<dbReference type="PANTHER" id="PTHR30383:SF29">
    <property type="entry name" value="SGNH HYDROLASE-TYPE ESTERASE DOMAIN-CONTAINING PROTEIN"/>
    <property type="match status" value="1"/>
</dbReference>
<dbReference type="AlphaFoldDB" id="A0A4R3JNL2"/>
<dbReference type="InterPro" id="IPR051532">
    <property type="entry name" value="Ester_Hydrolysis_Enzymes"/>
</dbReference>
<dbReference type="Gene3D" id="3.40.50.1110">
    <property type="entry name" value="SGNH hydrolase"/>
    <property type="match status" value="1"/>
</dbReference>
<dbReference type="CDD" id="cd01839">
    <property type="entry name" value="SGNH_arylesterase_like"/>
    <property type="match status" value="1"/>
</dbReference>
<dbReference type="Proteomes" id="UP000294613">
    <property type="component" value="Unassembled WGS sequence"/>
</dbReference>
<dbReference type="RefSeq" id="WP_008976625.1">
    <property type="nucleotide sequence ID" value="NZ_BHEO01000008.1"/>
</dbReference>
<keyword evidence="5" id="KW-1185">Reference proteome</keyword>
<organism evidence="3 4">
    <name type="scientific">Faecalimonas umbilicata</name>
    <dbReference type="NCBI Taxonomy" id="1912855"/>
    <lineage>
        <taxon>Bacteria</taxon>
        <taxon>Bacillati</taxon>
        <taxon>Bacillota</taxon>
        <taxon>Clostridia</taxon>
        <taxon>Lachnospirales</taxon>
        <taxon>Lachnospiraceae</taxon>
        <taxon>Faecalimonas</taxon>
    </lineage>
</organism>
<evidence type="ECO:0000313" key="2">
    <source>
        <dbReference type="EMBL" id="GBU04994.1"/>
    </source>
</evidence>
<evidence type="ECO:0000313" key="3">
    <source>
        <dbReference type="EMBL" id="TCS66881.1"/>
    </source>
</evidence>
<sequence length="214" mass="24269">MKKTILCFGDSNTHGYNSQTDGRFSEEERWTCLLDEMLGTDYRVLEEGLSGRTICFDDPLFEGLNGFTSIFQAMMTHEPLDLLIIMLGTNDVKSRFHATPQNIAKGMERLLKKAFNTTEAWRDQPNILIIAPAPIEPEYRFTFVGGEMGEDCDTKSRALAPLYEDICHRYGCHFLDAGQITGIRMHPKDHMHLDKASHQLLASTLAKKIPELLD</sequence>
<evidence type="ECO:0000259" key="1">
    <source>
        <dbReference type="Pfam" id="PF13472"/>
    </source>
</evidence>
<reference evidence="3 4" key="2">
    <citation type="submission" date="2019-03" db="EMBL/GenBank/DDBJ databases">
        <title>Genomic Encyclopedia of Type Strains, Phase IV (KMG-IV): sequencing the most valuable type-strain genomes for metagenomic binning, comparative biology and taxonomic classification.</title>
        <authorList>
            <person name="Goeker M."/>
        </authorList>
    </citation>
    <scope>NUCLEOTIDE SEQUENCE [LARGE SCALE GENOMIC DNA]</scope>
    <source>
        <strain evidence="3 4">DSM 103426</strain>
    </source>
</reference>
<comment type="caution">
    <text evidence="3">The sequence shown here is derived from an EMBL/GenBank/DDBJ whole genome shotgun (WGS) entry which is preliminary data.</text>
</comment>
<dbReference type="EMBL" id="BHEO01000008">
    <property type="protein sequence ID" value="GBU04994.1"/>
    <property type="molecule type" value="Genomic_DNA"/>
</dbReference>
<feature type="domain" description="SGNH hydrolase-type esterase" evidence="1">
    <location>
        <begin position="7"/>
        <end position="199"/>
    </location>
</feature>